<dbReference type="Pfam" id="PF00126">
    <property type="entry name" value="HTH_1"/>
    <property type="match status" value="1"/>
</dbReference>
<dbReference type="Gene3D" id="3.40.190.290">
    <property type="match status" value="1"/>
</dbReference>
<dbReference type="GO" id="GO:0005829">
    <property type="term" value="C:cytosol"/>
    <property type="evidence" value="ECO:0007669"/>
    <property type="project" value="TreeGrafter"/>
</dbReference>
<dbReference type="GO" id="GO:0003677">
    <property type="term" value="F:DNA binding"/>
    <property type="evidence" value="ECO:0007669"/>
    <property type="project" value="UniProtKB-KW"/>
</dbReference>
<feature type="domain" description="HTH lysR-type" evidence="5">
    <location>
        <begin position="26"/>
        <end position="83"/>
    </location>
</feature>
<keyword evidence="3" id="KW-0238">DNA-binding</keyword>
<dbReference type="PANTHER" id="PTHR30419">
    <property type="entry name" value="HTH-TYPE TRANSCRIPTIONAL REGULATOR YBHD"/>
    <property type="match status" value="1"/>
</dbReference>
<evidence type="ECO:0000313" key="7">
    <source>
        <dbReference type="Proteomes" id="UP000095746"/>
    </source>
</evidence>
<dbReference type="GO" id="GO:0003700">
    <property type="term" value="F:DNA-binding transcription factor activity"/>
    <property type="evidence" value="ECO:0007669"/>
    <property type="project" value="InterPro"/>
</dbReference>
<dbReference type="SUPFAM" id="SSF46785">
    <property type="entry name" value="Winged helix' DNA-binding domain"/>
    <property type="match status" value="1"/>
</dbReference>
<comment type="similarity">
    <text evidence="1">Belongs to the LysR transcriptional regulatory family.</text>
</comment>
<dbReference type="SUPFAM" id="SSF53850">
    <property type="entry name" value="Periplasmic binding protein-like II"/>
    <property type="match status" value="1"/>
</dbReference>
<accession>A0A174TQ47</accession>
<evidence type="ECO:0000256" key="2">
    <source>
        <dbReference type="ARBA" id="ARBA00023015"/>
    </source>
</evidence>
<dbReference type="Gene3D" id="1.10.10.10">
    <property type="entry name" value="Winged helix-like DNA-binding domain superfamily/Winged helix DNA-binding domain"/>
    <property type="match status" value="1"/>
</dbReference>
<sequence length="330" mass="37598">MRIFLEIFLLFDYDRDSITEDVEVAMDIQHLKYFVEVVRQESFTRAAAQLFVTQPMLTRSIKQLEESLNVLLIERTSKSFHLTDAGRILYERAQEFLMQYEAIFQTMADVRSVKTGEVRLSIPGVLLDMYFPELFASFHRQYPGIDISLVEEGSKLTAASVGLGKADLGLVMLPVEEPSRFESHLLVSDVCQLVVSREHPFAQMPGVHIRELRGETILTFSETATLHDTFIQMCGEQGFAPRIAYKSLMPGFSFKMVAMQQCIALLPLPLILHGMCDKLVTVPLEPRIVWDIAIIRRRQGYHSFAAAQLFDHIRAHFAERKPLMEKAGPS</sequence>
<keyword evidence="2" id="KW-0805">Transcription regulation</keyword>
<name>A0A174TQ47_FLAPL</name>
<evidence type="ECO:0000259" key="5">
    <source>
        <dbReference type="PROSITE" id="PS50931"/>
    </source>
</evidence>
<dbReference type="Proteomes" id="UP000095746">
    <property type="component" value="Unassembled WGS sequence"/>
</dbReference>
<dbReference type="EMBL" id="CYZT01000674">
    <property type="protein sequence ID" value="CUQ09635.1"/>
    <property type="molecule type" value="Genomic_DNA"/>
</dbReference>
<dbReference type="PROSITE" id="PS50931">
    <property type="entry name" value="HTH_LYSR"/>
    <property type="match status" value="1"/>
</dbReference>
<dbReference type="AlphaFoldDB" id="A0A174TQ47"/>
<dbReference type="FunFam" id="1.10.10.10:FF:000001">
    <property type="entry name" value="LysR family transcriptional regulator"/>
    <property type="match status" value="1"/>
</dbReference>
<dbReference type="PANTHER" id="PTHR30419:SF8">
    <property type="entry name" value="NITROGEN ASSIMILATION TRANSCRIPTIONAL ACTIVATOR-RELATED"/>
    <property type="match status" value="1"/>
</dbReference>
<protein>
    <submittedName>
        <fullName evidence="6">Cyn operon transcriptional activator</fullName>
    </submittedName>
</protein>
<keyword evidence="4" id="KW-0804">Transcription</keyword>
<dbReference type="PRINTS" id="PR00039">
    <property type="entry name" value="HTHLYSR"/>
</dbReference>
<gene>
    <name evidence="6" type="primary">cynR_4</name>
    <name evidence="6" type="ORF">ERS852411_03967</name>
</gene>
<dbReference type="InterPro" id="IPR000847">
    <property type="entry name" value="LysR_HTH_N"/>
</dbReference>
<evidence type="ECO:0000256" key="4">
    <source>
        <dbReference type="ARBA" id="ARBA00023163"/>
    </source>
</evidence>
<organism evidence="6 7">
    <name type="scientific">Flavonifractor plautii</name>
    <name type="common">Fusobacterium plautii</name>
    <dbReference type="NCBI Taxonomy" id="292800"/>
    <lineage>
        <taxon>Bacteria</taxon>
        <taxon>Bacillati</taxon>
        <taxon>Bacillota</taxon>
        <taxon>Clostridia</taxon>
        <taxon>Eubacteriales</taxon>
        <taxon>Oscillospiraceae</taxon>
        <taxon>Flavonifractor</taxon>
    </lineage>
</organism>
<evidence type="ECO:0000256" key="1">
    <source>
        <dbReference type="ARBA" id="ARBA00009437"/>
    </source>
</evidence>
<dbReference type="InterPro" id="IPR036390">
    <property type="entry name" value="WH_DNA-bd_sf"/>
</dbReference>
<dbReference type="InterPro" id="IPR005119">
    <property type="entry name" value="LysR_subst-bd"/>
</dbReference>
<evidence type="ECO:0000256" key="3">
    <source>
        <dbReference type="ARBA" id="ARBA00023125"/>
    </source>
</evidence>
<reference evidence="6 7" key="1">
    <citation type="submission" date="2015-09" db="EMBL/GenBank/DDBJ databases">
        <authorList>
            <consortium name="Pathogen Informatics"/>
        </authorList>
    </citation>
    <scope>NUCLEOTIDE SEQUENCE [LARGE SCALE GENOMIC DNA]</scope>
    <source>
        <strain evidence="6 7">2789STDY5608854</strain>
    </source>
</reference>
<dbReference type="Pfam" id="PF03466">
    <property type="entry name" value="LysR_substrate"/>
    <property type="match status" value="1"/>
</dbReference>
<dbReference type="InterPro" id="IPR036388">
    <property type="entry name" value="WH-like_DNA-bd_sf"/>
</dbReference>
<evidence type="ECO:0000313" key="6">
    <source>
        <dbReference type="EMBL" id="CUQ09635.1"/>
    </source>
</evidence>
<proteinExistence type="inferred from homology"/>
<dbReference type="InterPro" id="IPR050950">
    <property type="entry name" value="HTH-type_LysR_regulators"/>
</dbReference>